<proteinExistence type="predicted"/>
<name>A0A0E9S8T3_ANGAN</name>
<accession>A0A0E9S8T3</accession>
<protein>
    <submittedName>
        <fullName evidence="2">Uncharacterized protein</fullName>
    </submittedName>
</protein>
<sequence length="25" mass="3126">MYMFRCIYYHIIVGIFKSIGYCYLQ</sequence>
<feature type="transmembrane region" description="Helical" evidence="1">
    <location>
        <begin position="6"/>
        <end position="24"/>
    </location>
</feature>
<reference evidence="2" key="1">
    <citation type="submission" date="2014-11" db="EMBL/GenBank/DDBJ databases">
        <authorList>
            <person name="Amaro Gonzalez C."/>
        </authorList>
    </citation>
    <scope>NUCLEOTIDE SEQUENCE</scope>
</reference>
<organism evidence="2">
    <name type="scientific">Anguilla anguilla</name>
    <name type="common">European freshwater eel</name>
    <name type="synonym">Muraena anguilla</name>
    <dbReference type="NCBI Taxonomy" id="7936"/>
    <lineage>
        <taxon>Eukaryota</taxon>
        <taxon>Metazoa</taxon>
        <taxon>Chordata</taxon>
        <taxon>Craniata</taxon>
        <taxon>Vertebrata</taxon>
        <taxon>Euteleostomi</taxon>
        <taxon>Actinopterygii</taxon>
        <taxon>Neopterygii</taxon>
        <taxon>Teleostei</taxon>
        <taxon>Anguilliformes</taxon>
        <taxon>Anguillidae</taxon>
        <taxon>Anguilla</taxon>
    </lineage>
</organism>
<evidence type="ECO:0000256" key="1">
    <source>
        <dbReference type="SAM" id="Phobius"/>
    </source>
</evidence>
<keyword evidence="1" id="KW-1133">Transmembrane helix</keyword>
<keyword evidence="1" id="KW-0472">Membrane</keyword>
<reference evidence="2" key="2">
    <citation type="journal article" date="2015" name="Fish Shellfish Immunol.">
        <title>Early steps in the European eel (Anguilla anguilla)-Vibrio vulnificus interaction in the gills: Role of the RtxA13 toxin.</title>
        <authorList>
            <person name="Callol A."/>
            <person name="Pajuelo D."/>
            <person name="Ebbesson L."/>
            <person name="Teles M."/>
            <person name="MacKenzie S."/>
            <person name="Amaro C."/>
        </authorList>
    </citation>
    <scope>NUCLEOTIDE SEQUENCE</scope>
</reference>
<keyword evidence="1" id="KW-0812">Transmembrane</keyword>
<evidence type="ECO:0000313" key="2">
    <source>
        <dbReference type="EMBL" id="JAH37789.1"/>
    </source>
</evidence>
<dbReference type="AlphaFoldDB" id="A0A0E9S8T3"/>
<dbReference type="EMBL" id="GBXM01070788">
    <property type="protein sequence ID" value="JAH37789.1"/>
    <property type="molecule type" value="Transcribed_RNA"/>
</dbReference>